<dbReference type="AlphaFoldDB" id="I7GAN4"/>
<dbReference type="EMBL" id="CP001663">
    <property type="protein sequence ID" value="AFP39564.1"/>
    <property type="molecule type" value="Genomic_DNA"/>
</dbReference>
<dbReference type="KEGG" id="msg:MSMEI_3100"/>
<sequence>MSAQRRDVREDVPSASQVTVAAAAAESTAVLAVIVTAATTRRTTAPTASAISLYAGHGTPATLISRSVRDPARRKFPAAVIATTIARKIDFGYPKHRMWASGSTGTSCRYLCP</sequence>
<reference evidence="1 2" key="1">
    <citation type="journal article" date="2007" name="Genome Biol.">
        <title>Interrupted coding sequences in Mycobacterium smegmatis: authentic mutations or sequencing errors?</title>
        <authorList>
            <person name="Deshayes C."/>
            <person name="Perrodou E."/>
            <person name="Gallien S."/>
            <person name="Euphrasie D."/>
            <person name="Schaeffer C."/>
            <person name="Van-Dorsselaer A."/>
            <person name="Poch O."/>
            <person name="Lecompte O."/>
            <person name="Reyrat J.M."/>
        </authorList>
    </citation>
    <scope>NUCLEOTIDE SEQUENCE [LARGE SCALE GENOMIC DNA]</scope>
    <source>
        <strain evidence="2">ATCC 700084 / mc(2)155</strain>
    </source>
</reference>
<evidence type="ECO:0000313" key="1">
    <source>
        <dbReference type="EMBL" id="AFP39564.1"/>
    </source>
</evidence>
<organism evidence="1 2">
    <name type="scientific">Mycolicibacterium smegmatis (strain ATCC 700084 / mc(2)155)</name>
    <name type="common">Mycobacterium smegmatis</name>
    <dbReference type="NCBI Taxonomy" id="246196"/>
    <lineage>
        <taxon>Bacteria</taxon>
        <taxon>Bacillati</taxon>
        <taxon>Actinomycetota</taxon>
        <taxon>Actinomycetes</taxon>
        <taxon>Mycobacteriales</taxon>
        <taxon>Mycobacteriaceae</taxon>
        <taxon>Mycolicibacterium</taxon>
    </lineage>
</organism>
<gene>
    <name evidence="1" type="ordered locus">MSMEI_3100</name>
</gene>
<protein>
    <submittedName>
        <fullName evidence="1">Uncharacterized protein</fullName>
    </submittedName>
</protein>
<evidence type="ECO:0000313" key="2">
    <source>
        <dbReference type="Proteomes" id="UP000006158"/>
    </source>
</evidence>
<proteinExistence type="predicted"/>
<dbReference type="Proteomes" id="UP000006158">
    <property type="component" value="Chromosome"/>
</dbReference>
<reference evidence="1 2" key="2">
    <citation type="journal article" date="2009" name="Genome Res.">
        <title>Ortho-proteogenomics: multiple proteomes investigation through orthology and a new MS-based protocol.</title>
        <authorList>
            <person name="Gallien S."/>
            <person name="Perrodou E."/>
            <person name="Carapito C."/>
            <person name="Deshayes C."/>
            <person name="Reyrat J.M."/>
            <person name="Van Dorsselaer A."/>
            <person name="Poch O."/>
            <person name="Schaeffer C."/>
            <person name="Lecompte O."/>
        </authorList>
    </citation>
    <scope>NUCLEOTIDE SEQUENCE [LARGE SCALE GENOMIC DNA]</scope>
    <source>
        <strain evidence="2">ATCC 700084 / mc(2)155</strain>
    </source>
</reference>
<name>I7GAN4_MYCS2</name>
<accession>I7GAN4</accession>